<evidence type="ECO:0000313" key="2">
    <source>
        <dbReference type="Proteomes" id="UP001172083"/>
    </source>
</evidence>
<keyword evidence="2" id="KW-1185">Reference proteome</keyword>
<dbReference type="RefSeq" id="WP_346756402.1">
    <property type="nucleotide sequence ID" value="NZ_JAUJEB010000001.1"/>
</dbReference>
<accession>A0ABT8L1B8</accession>
<proteinExistence type="predicted"/>
<protein>
    <submittedName>
        <fullName evidence="1">DUF2911 domain-containing protein</fullName>
    </submittedName>
</protein>
<organism evidence="1 2">
    <name type="scientific">Agaribacillus aureus</name>
    <dbReference type="NCBI Taxonomy" id="3051825"/>
    <lineage>
        <taxon>Bacteria</taxon>
        <taxon>Pseudomonadati</taxon>
        <taxon>Bacteroidota</taxon>
        <taxon>Cytophagia</taxon>
        <taxon>Cytophagales</taxon>
        <taxon>Splendidivirgaceae</taxon>
        <taxon>Agaribacillus</taxon>
    </lineage>
</organism>
<dbReference type="InterPro" id="IPR021314">
    <property type="entry name" value="DUF2911"/>
</dbReference>
<reference evidence="1" key="1">
    <citation type="submission" date="2023-06" db="EMBL/GenBank/DDBJ databases">
        <title>Genomic of Agaribacillus aureum.</title>
        <authorList>
            <person name="Wang G."/>
        </authorList>
    </citation>
    <scope>NUCLEOTIDE SEQUENCE</scope>
    <source>
        <strain evidence="1">BMA12</strain>
    </source>
</reference>
<dbReference type="EMBL" id="JAUJEB010000001">
    <property type="protein sequence ID" value="MDN5211066.1"/>
    <property type="molecule type" value="Genomic_DNA"/>
</dbReference>
<dbReference type="Proteomes" id="UP001172083">
    <property type="component" value="Unassembled WGS sequence"/>
</dbReference>
<gene>
    <name evidence="1" type="ORF">QQ020_03365</name>
</gene>
<comment type="caution">
    <text evidence="1">The sequence shown here is derived from an EMBL/GenBank/DDBJ whole genome shotgun (WGS) entry which is preliminary data.</text>
</comment>
<dbReference type="Pfam" id="PF11138">
    <property type="entry name" value="DUF2911"/>
    <property type="match status" value="1"/>
</dbReference>
<evidence type="ECO:0000313" key="1">
    <source>
        <dbReference type="EMBL" id="MDN5211066.1"/>
    </source>
</evidence>
<sequence length="177" mass="20285">MKSFVWVTVFIIMLSGIFDALAQNALPPQPSPNAISTLKYEGTYIKITYCRPHQRGRTVFGGMIPYGKVWRTGANEATELTITRDILIGGKKLSAGTYSVFTIPYPDEWIVIINREVGQWGAYEYNKDQDVLRFSVPVAVSNIHHEPFTIEFEQKEKITNLLMQWDRTKVIIPIRFL</sequence>
<name>A0ABT8L1B8_9BACT</name>